<name>A0A2U3DX68_PURLI</name>
<accession>A0A2U3DX68</accession>
<sequence length="438" mass="48511">MARIVTAYRDFRPPSQHYKTSATWIYGRLSRGDDDDSRGPIALHSASLNLEQQRICWTFMAMFRTPDEPGSSFFNSVVPYFIAVMNLPAIIVWLATLQAPGACALIQSRDSLGSPRAPDQALAPLATIGTKEQQLARVPPRVDSSLAIREEDAIKKRAIWYLVFLLVAALATAFGSGVFLGVHLKNIQLEQRKHEPTNGRRSTVLENDGAVRGTIDSLFAAWARGFVTVVESRRRSDQLDEPVHGRLSRIESDFPDAATWTRIDSHVPVDGDTTLQQAALDANNGTDFLHVATYYRDGSPIYTLHHRLAHPDDLGTENDGTYQQLQVREAARQKVEANRTLLDYLWKEGMKAELATDRYYDADVFDKGSATVATEFLRDADSEANCMDLFLERHDGESKLSKDFSTLGVLAFGSGGQPFNYSGSAAGWISECGFGSIE</sequence>
<organism evidence="3 4">
    <name type="scientific">Purpureocillium lilacinum</name>
    <name type="common">Paecilomyces lilacinus</name>
    <dbReference type="NCBI Taxonomy" id="33203"/>
    <lineage>
        <taxon>Eukaryota</taxon>
        <taxon>Fungi</taxon>
        <taxon>Dikarya</taxon>
        <taxon>Ascomycota</taxon>
        <taxon>Pezizomycotina</taxon>
        <taxon>Sordariomycetes</taxon>
        <taxon>Hypocreomycetidae</taxon>
        <taxon>Hypocreales</taxon>
        <taxon>Ophiocordycipitaceae</taxon>
        <taxon>Purpureocillium</taxon>
    </lineage>
</organism>
<dbReference type="Proteomes" id="UP000245956">
    <property type="component" value="Unassembled WGS sequence"/>
</dbReference>
<comment type="caution">
    <text evidence="3">The sequence shown here is derived from an EMBL/GenBank/DDBJ whole genome shotgun (WGS) entry which is preliminary data.</text>
</comment>
<gene>
    <name evidence="3" type="ORF">PCL_04693</name>
    <name evidence="2" type="ORF">Purlil1_10845</name>
</gene>
<feature type="transmembrane region" description="Helical" evidence="1">
    <location>
        <begin position="158"/>
        <end position="182"/>
    </location>
</feature>
<reference evidence="3" key="1">
    <citation type="submission" date="2015-05" db="EMBL/GenBank/DDBJ databases">
        <authorList>
            <person name="Wang D.B."/>
            <person name="Wang M."/>
        </authorList>
    </citation>
    <scope>NUCLEOTIDE SEQUENCE</scope>
    <source>
        <strain evidence="3">36-1</strain>
    </source>
</reference>
<evidence type="ECO:0000313" key="5">
    <source>
        <dbReference type="Proteomes" id="UP001287286"/>
    </source>
</evidence>
<keyword evidence="1" id="KW-1133">Transmembrane helix</keyword>
<keyword evidence="5" id="KW-1185">Reference proteome</keyword>
<dbReference type="EMBL" id="LCWV01000022">
    <property type="protein sequence ID" value="PWI66849.1"/>
    <property type="molecule type" value="Genomic_DNA"/>
</dbReference>
<keyword evidence="1" id="KW-0472">Membrane</keyword>
<keyword evidence="1" id="KW-0812">Transmembrane</keyword>
<dbReference type="AlphaFoldDB" id="A0A2U3DX68"/>
<evidence type="ECO:0000313" key="3">
    <source>
        <dbReference type="EMBL" id="PWI66849.1"/>
    </source>
</evidence>
<evidence type="ECO:0000313" key="2">
    <source>
        <dbReference type="EMBL" id="KAK4083275.1"/>
    </source>
</evidence>
<protein>
    <submittedName>
        <fullName evidence="3">Uncharacterized protein</fullName>
    </submittedName>
</protein>
<evidence type="ECO:0000313" key="4">
    <source>
        <dbReference type="Proteomes" id="UP000245956"/>
    </source>
</evidence>
<proteinExistence type="predicted"/>
<reference evidence="2 5" key="4">
    <citation type="journal article" date="2024" name="Microbiol. Resour. Announc.">
        <title>Genome annotations for the ascomycete fungi Trichoderma harzianum, Trichoderma aggressivum, and Purpureocillium lilacinum.</title>
        <authorList>
            <person name="Beijen E.P.W."/>
            <person name="Ohm R.A."/>
        </authorList>
    </citation>
    <scope>NUCLEOTIDE SEQUENCE [LARGE SCALE GENOMIC DNA]</scope>
    <source>
        <strain evidence="2 5">CBS 150709</strain>
    </source>
</reference>
<dbReference type="EMBL" id="JAWRVI010000058">
    <property type="protein sequence ID" value="KAK4083275.1"/>
    <property type="molecule type" value="Genomic_DNA"/>
</dbReference>
<dbReference type="Proteomes" id="UP001287286">
    <property type="component" value="Unassembled WGS sequence"/>
</dbReference>
<reference evidence="3 4" key="2">
    <citation type="journal article" date="2016" name="Front. Microbiol.">
        <title>Genome and transcriptome sequences reveal the specific parasitism of the nematophagous Purpureocillium lilacinum 36-1.</title>
        <authorList>
            <person name="Xie J."/>
            <person name="Li S."/>
            <person name="Mo C."/>
            <person name="Xiao X."/>
            <person name="Peng D."/>
            <person name="Wang G."/>
            <person name="Xiao Y."/>
        </authorList>
    </citation>
    <scope>NUCLEOTIDE SEQUENCE [LARGE SCALE GENOMIC DNA]</scope>
    <source>
        <strain evidence="3 4">36-1</strain>
    </source>
</reference>
<reference evidence="2" key="3">
    <citation type="submission" date="2023-11" db="EMBL/GenBank/DDBJ databases">
        <authorList>
            <person name="Beijen E."/>
            <person name="Ohm R.A."/>
        </authorList>
    </citation>
    <scope>NUCLEOTIDE SEQUENCE</scope>
    <source>
        <strain evidence="2">CBS 150709</strain>
    </source>
</reference>
<evidence type="ECO:0000256" key="1">
    <source>
        <dbReference type="SAM" id="Phobius"/>
    </source>
</evidence>